<gene>
    <name evidence="1" type="ORF">F9U64_04085</name>
</gene>
<name>A0A7C8GV43_9BACI</name>
<accession>A0A7C8GV43</accession>
<dbReference type="AlphaFoldDB" id="A0A7C8GV43"/>
<dbReference type="PANTHER" id="PTHR10443:SF12">
    <property type="entry name" value="DIPEPTIDASE"/>
    <property type="match status" value="1"/>
</dbReference>
<dbReference type="InterPro" id="IPR032466">
    <property type="entry name" value="Metal_Hydrolase"/>
</dbReference>
<protein>
    <submittedName>
        <fullName evidence="1">Membrane dipeptidase</fullName>
    </submittedName>
</protein>
<dbReference type="EMBL" id="WEID01000015">
    <property type="protein sequence ID" value="KAB8138806.1"/>
    <property type="molecule type" value="Genomic_DNA"/>
</dbReference>
<proteinExistence type="predicted"/>
<dbReference type="GO" id="GO:0006508">
    <property type="term" value="P:proteolysis"/>
    <property type="evidence" value="ECO:0007669"/>
    <property type="project" value="InterPro"/>
</dbReference>
<comment type="caution">
    <text evidence="1">The sequence shown here is derived from an EMBL/GenBank/DDBJ whole genome shotgun (WGS) entry which is preliminary data.</text>
</comment>
<dbReference type="SUPFAM" id="SSF51556">
    <property type="entry name" value="Metallo-dependent hydrolases"/>
    <property type="match status" value="1"/>
</dbReference>
<dbReference type="Proteomes" id="UP000480246">
    <property type="component" value="Unassembled WGS sequence"/>
</dbReference>
<dbReference type="OrthoDB" id="9804920at2"/>
<dbReference type="Gene3D" id="3.20.20.140">
    <property type="entry name" value="Metal-dependent hydrolases"/>
    <property type="match status" value="1"/>
</dbReference>
<organism evidence="1 2">
    <name type="scientific">Gracilibacillus oryzae</name>
    <dbReference type="NCBI Taxonomy" id="1672701"/>
    <lineage>
        <taxon>Bacteria</taxon>
        <taxon>Bacillati</taxon>
        <taxon>Bacillota</taxon>
        <taxon>Bacilli</taxon>
        <taxon>Bacillales</taxon>
        <taxon>Bacillaceae</taxon>
        <taxon>Gracilibacillus</taxon>
    </lineage>
</organism>
<evidence type="ECO:0000313" key="2">
    <source>
        <dbReference type="Proteomes" id="UP000480246"/>
    </source>
</evidence>
<dbReference type="Pfam" id="PF01244">
    <property type="entry name" value="Peptidase_M19"/>
    <property type="match status" value="1"/>
</dbReference>
<keyword evidence="2" id="KW-1185">Reference proteome</keyword>
<dbReference type="PANTHER" id="PTHR10443">
    <property type="entry name" value="MICROSOMAL DIPEPTIDASE"/>
    <property type="match status" value="1"/>
</dbReference>
<evidence type="ECO:0000313" key="1">
    <source>
        <dbReference type="EMBL" id="KAB8138806.1"/>
    </source>
</evidence>
<dbReference type="GO" id="GO:0070573">
    <property type="term" value="F:metallodipeptidase activity"/>
    <property type="evidence" value="ECO:0007669"/>
    <property type="project" value="InterPro"/>
</dbReference>
<dbReference type="PROSITE" id="PS51365">
    <property type="entry name" value="RENAL_DIPEPTIDASE_2"/>
    <property type="match status" value="1"/>
</dbReference>
<reference evidence="1 2" key="1">
    <citation type="submission" date="2019-10" db="EMBL/GenBank/DDBJ databases">
        <title>Gracilibacillus sp. nov. isolated from rice seeds.</title>
        <authorList>
            <person name="He S."/>
        </authorList>
    </citation>
    <scope>NUCLEOTIDE SEQUENCE [LARGE SCALE GENOMIC DNA]</scope>
    <source>
        <strain evidence="1 2">TD8</strain>
    </source>
</reference>
<dbReference type="InterPro" id="IPR008257">
    <property type="entry name" value="Pept_M19"/>
</dbReference>
<sequence length="312" mass="35751">MERKRCNRLIDCNCDALWKIWEQQLDFYDDPELAVNYTKWMKSNVKVQCFAIFIPPSVPAEAKFIAGLQMIDIFYEHVIKPYSNVKLILNKQDIFSLKSNERGAMLTLEGLDLIGYDIFKLRILFHLGVRMIGLSWNVPNLAIDGIMEKRGAGLSDFGRDIIQLANDEKIWVDLAHASYKGFFDALEIADYPIVSHANVQSIVPHPRNLDDKQIQALINKNGLIGINFVREFVTSSNQATFQDVYLHIYYLLASGLEEHIIFGSDFDGSDNLVHGLSSISDYPSFYKYLEGKLSDLILEKITWDNFIKKIPD</sequence>